<dbReference type="OrthoDB" id="186786at2759"/>
<feature type="compositionally biased region" description="Low complexity" evidence="1">
    <location>
        <begin position="541"/>
        <end position="550"/>
    </location>
</feature>
<dbReference type="SMART" id="SM00563">
    <property type="entry name" value="PlsC"/>
    <property type="match status" value="1"/>
</dbReference>
<evidence type="ECO:0000259" key="3">
    <source>
        <dbReference type="SMART" id="SM00563"/>
    </source>
</evidence>
<feature type="transmembrane region" description="Helical" evidence="2">
    <location>
        <begin position="572"/>
        <end position="599"/>
    </location>
</feature>
<feature type="region of interest" description="Disordered" evidence="1">
    <location>
        <begin position="248"/>
        <end position="281"/>
    </location>
</feature>
<dbReference type="InterPro" id="IPR002123">
    <property type="entry name" value="Plipid/glycerol_acylTrfase"/>
</dbReference>
<organism evidence="4 5">
    <name type="scientific">Diacronema lutheri</name>
    <name type="common">Unicellular marine alga</name>
    <name type="synonym">Monochrysis lutheri</name>
    <dbReference type="NCBI Taxonomy" id="2081491"/>
    <lineage>
        <taxon>Eukaryota</taxon>
        <taxon>Haptista</taxon>
        <taxon>Haptophyta</taxon>
        <taxon>Pavlovophyceae</taxon>
        <taxon>Pavlovales</taxon>
        <taxon>Pavlovaceae</taxon>
        <taxon>Diacronema</taxon>
    </lineage>
</organism>
<keyword evidence="5" id="KW-1185">Reference proteome</keyword>
<accession>A0A8J5XQL5</accession>
<reference evidence="4" key="1">
    <citation type="submission" date="2021-05" db="EMBL/GenBank/DDBJ databases">
        <title>The genome of the haptophyte Pavlova lutheri (Diacronema luteri, Pavlovales) - a model for lipid biosynthesis in eukaryotic algae.</title>
        <authorList>
            <person name="Hulatt C.J."/>
            <person name="Posewitz M.C."/>
        </authorList>
    </citation>
    <scope>NUCLEOTIDE SEQUENCE</scope>
    <source>
        <strain evidence="4">NIVA-4/92</strain>
    </source>
</reference>
<comment type="caution">
    <text evidence="4">The sequence shown here is derived from an EMBL/GenBank/DDBJ whole genome shotgun (WGS) entry which is preliminary data.</text>
</comment>
<gene>
    <name evidence="4" type="ORF">KFE25_005620</name>
</gene>
<evidence type="ECO:0000256" key="1">
    <source>
        <dbReference type="SAM" id="MobiDB-lite"/>
    </source>
</evidence>
<keyword evidence="2" id="KW-0472">Membrane</keyword>
<feature type="domain" description="Phospholipid/glycerol acyltransferase" evidence="3">
    <location>
        <begin position="653"/>
        <end position="777"/>
    </location>
</feature>
<evidence type="ECO:0000256" key="2">
    <source>
        <dbReference type="SAM" id="Phobius"/>
    </source>
</evidence>
<dbReference type="PANTHER" id="PTHR10983">
    <property type="entry name" value="1-ACYLGLYCEROL-3-PHOSPHATE ACYLTRANSFERASE-RELATED"/>
    <property type="match status" value="1"/>
</dbReference>
<dbReference type="EMBL" id="JAGTXO010000009">
    <property type="protein sequence ID" value="KAG8466050.1"/>
    <property type="molecule type" value="Genomic_DNA"/>
</dbReference>
<dbReference type="Proteomes" id="UP000751190">
    <property type="component" value="Unassembled WGS sequence"/>
</dbReference>
<feature type="transmembrane region" description="Helical" evidence="2">
    <location>
        <begin position="884"/>
        <end position="903"/>
    </location>
</feature>
<feature type="transmembrane region" description="Helical" evidence="2">
    <location>
        <begin position="692"/>
        <end position="708"/>
    </location>
</feature>
<dbReference type="CDD" id="cd07990">
    <property type="entry name" value="LPLAT_LCLAT1-like"/>
    <property type="match status" value="1"/>
</dbReference>
<dbReference type="GO" id="GO:0012505">
    <property type="term" value="C:endomembrane system"/>
    <property type="evidence" value="ECO:0007669"/>
    <property type="project" value="TreeGrafter"/>
</dbReference>
<dbReference type="SUPFAM" id="SSF69593">
    <property type="entry name" value="Glycerol-3-phosphate (1)-acyltransferase"/>
    <property type="match status" value="1"/>
</dbReference>
<feature type="transmembrane region" description="Helical" evidence="2">
    <location>
        <begin position="611"/>
        <end position="632"/>
    </location>
</feature>
<dbReference type="AlphaFoldDB" id="A0A8J5XQL5"/>
<protein>
    <recommendedName>
        <fullName evidence="3">Phospholipid/glycerol acyltransferase domain-containing protein</fullName>
    </recommendedName>
</protein>
<name>A0A8J5XQL5_DIALT</name>
<feature type="transmembrane region" description="Helical" evidence="2">
    <location>
        <begin position="909"/>
        <end position="929"/>
    </location>
</feature>
<sequence>MDTGASSTGPREPSGRGVTSRRSVARLSQALLTATFDAAAEATTAARCARGDSRASLADAACAASAASAEAVACGETPWSATAFNAFSRRMSAGPPPGPPPRACAPGAPAATDMVTGSASALGLARERGSSITCTIAAAAAALQTESPSPPLAHRAQPQADGPAAGACRAANPAITVEERSSGGPSTHRTDSGESDRWAPNGTLDTRLLTPPDPRDSWYMWDDDDADEAARAGDDDDELEYDEDETVDFNGDGRTRANVAGGARAGGTDPISTEGDDAPSATRDAAAGALRSKRARGLFHAIGSMRERAAVARLQAAAAKGGASVLRGEIALGRVSPPGVAPAAGAGGTAAPNVGPPIPHIFSHGDIPQTTGGDDADGAAAGGGGGGDTGSPPPRAGAAHGSETPPRAPHTPPPRAVTPPSAGQALPPLEALRAQAHAEGLASPGASRSPSARSAHGGAGSARERLLADAGNVPPPARLPAADRHARAPELGGMRTADTPAESAPSPPAGAGGDGERGGASARSRDGAPPPPHALRGGGAAAAYGATPGRPGEGVLKPGDARARRPERAIALAFLAALCASALIGSVLVLLPCALFLLPLPLAPARALYRAIANAVAASWFTFASALIETLAGVRLRVSGPGGGPRLMGERVAILICNHHCRVDWLFLWPLACRMLSAGRLKIALRDDMKRMPFFGWAMQAFLFVFLSRRNRPLDLLRIERTLGYLVHERDEPVLLLLFPEGSDLSPQNAQRDAAYATRAGERVYRHVLHPRTAGFAHAVKTLGDRLDAVYDATLWYERHPDEAAAGARPSERTLFKGTFPRTVSAHVERFGRASLPPPDDEAALGEWLKARWAVKEAMLDKLLVDGVPPPRARRSHPSLGSEYRLALVGWGGAVVLLCAGLVRWLPLAIYVAVGMLAFHLITTLVGGVDSIELALRGCVAPAIGTDGAAAAAAVGARRAPSRLAARGSPKARAHQF</sequence>
<feature type="compositionally biased region" description="Low complexity" evidence="1">
    <location>
        <begin position="442"/>
        <end position="456"/>
    </location>
</feature>
<feature type="compositionally biased region" description="Pro residues" evidence="1">
    <location>
        <begin position="406"/>
        <end position="417"/>
    </location>
</feature>
<dbReference type="Pfam" id="PF01553">
    <property type="entry name" value="Acyltransferase"/>
    <property type="match status" value="1"/>
</dbReference>
<feature type="compositionally biased region" description="Low complexity" evidence="1">
    <location>
        <begin position="156"/>
        <end position="174"/>
    </location>
</feature>
<evidence type="ECO:0000313" key="4">
    <source>
        <dbReference type="EMBL" id="KAG8466050.1"/>
    </source>
</evidence>
<feature type="compositionally biased region" description="Basic and acidic residues" evidence="1">
    <location>
        <begin position="188"/>
        <end position="197"/>
    </location>
</feature>
<feature type="region of interest" description="Disordered" evidence="1">
    <location>
        <begin position="343"/>
        <end position="463"/>
    </location>
</feature>
<feature type="region of interest" description="Disordered" evidence="1">
    <location>
        <begin position="492"/>
        <end position="560"/>
    </location>
</feature>
<dbReference type="GO" id="GO:0016746">
    <property type="term" value="F:acyltransferase activity"/>
    <property type="evidence" value="ECO:0007669"/>
    <property type="project" value="InterPro"/>
</dbReference>
<feature type="region of interest" description="Disordered" evidence="1">
    <location>
        <begin position="147"/>
        <end position="221"/>
    </location>
</feature>
<keyword evidence="2" id="KW-0812">Transmembrane</keyword>
<dbReference type="PANTHER" id="PTHR10983:SF16">
    <property type="entry name" value="LYSOCARDIOLIPIN ACYLTRANSFERASE 1"/>
    <property type="match status" value="1"/>
</dbReference>
<feature type="region of interest" description="Disordered" evidence="1">
    <location>
        <begin position="1"/>
        <end position="23"/>
    </location>
</feature>
<keyword evidence="2" id="KW-1133">Transmembrane helix</keyword>
<evidence type="ECO:0000313" key="5">
    <source>
        <dbReference type="Proteomes" id="UP000751190"/>
    </source>
</evidence>
<proteinExistence type="predicted"/>
<feature type="compositionally biased region" description="Gly residues" evidence="1">
    <location>
        <begin position="380"/>
        <end position="389"/>
    </location>
</feature>
<feature type="compositionally biased region" description="Low complexity" evidence="1">
    <location>
        <begin position="343"/>
        <end position="353"/>
    </location>
</feature>